<organism evidence="8 9">
    <name type="scientific">Marinobacter daqiaonensis</name>
    <dbReference type="NCBI Taxonomy" id="650891"/>
    <lineage>
        <taxon>Bacteria</taxon>
        <taxon>Pseudomonadati</taxon>
        <taxon>Pseudomonadota</taxon>
        <taxon>Gammaproteobacteria</taxon>
        <taxon>Pseudomonadales</taxon>
        <taxon>Marinobacteraceae</taxon>
        <taxon>Marinobacter</taxon>
    </lineage>
</organism>
<evidence type="ECO:0000313" key="9">
    <source>
        <dbReference type="Proteomes" id="UP000198644"/>
    </source>
</evidence>
<evidence type="ECO:0000313" key="8">
    <source>
        <dbReference type="EMBL" id="SFR48405.1"/>
    </source>
</evidence>
<reference evidence="9" key="1">
    <citation type="submission" date="2016-10" db="EMBL/GenBank/DDBJ databases">
        <authorList>
            <person name="Varghese N."/>
            <person name="Submissions S."/>
        </authorList>
    </citation>
    <scope>NUCLEOTIDE SEQUENCE [LARGE SCALE GENOMIC DNA]</scope>
    <source>
        <strain evidence="9">CGMCC 1.9167</strain>
    </source>
</reference>
<dbReference type="GO" id="GO:0005886">
    <property type="term" value="C:plasma membrane"/>
    <property type="evidence" value="ECO:0007669"/>
    <property type="project" value="UniProtKB-SubCell"/>
</dbReference>
<dbReference type="InterPro" id="IPR036866">
    <property type="entry name" value="RibonucZ/Hydroxyglut_hydro"/>
</dbReference>
<feature type="transmembrane region" description="Helical" evidence="6">
    <location>
        <begin position="348"/>
        <end position="364"/>
    </location>
</feature>
<dbReference type="NCBIfam" id="TIGR00361">
    <property type="entry name" value="ComEC_Rec2"/>
    <property type="match status" value="1"/>
</dbReference>
<dbReference type="PANTHER" id="PTHR30619">
    <property type="entry name" value="DNA INTERNALIZATION/COMPETENCE PROTEIN COMEC/REC2"/>
    <property type="match status" value="1"/>
</dbReference>
<dbReference type="STRING" id="650891.SAMN05216203_0749"/>
<evidence type="ECO:0000256" key="5">
    <source>
        <dbReference type="ARBA" id="ARBA00023136"/>
    </source>
</evidence>
<feature type="transmembrane region" description="Helical" evidence="6">
    <location>
        <begin position="468"/>
        <end position="485"/>
    </location>
</feature>
<dbReference type="NCBIfam" id="TIGR00360">
    <property type="entry name" value="ComEC_N-term"/>
    <property type="match status" value="1"/>
</dbReference>
<dbReference type="EMBL" id="FOYW01000001">
    <property type="protein sequence ID" value="SFR48405.1"/>
    <property type="molecule type" value="Genomic_DNA"/>
</dbReference>
<keyword evidence="3 6" id="KW-0812">Transmembrane</keyword>
<dbReference type="AlphaFoldDB" id="A0A1I6H1P0"/>
<evidence type="ECO:0000256" key="4">
    <source>
        <dbReference type="ARBA" id="ARBA00022989"/>
    </source>
</evidence>
<feature type="transmembrane region" description="Helical" evidence="6">
    <location>
        <begin position="403"/>
        <end position="429"/>
    </location>
</feature>
<dbReference type="PANTHER" id="PTHR30619:SF1">
    <property type="entry name" value="RECOMBINATION PROTEIN 2"/>
    <property type="match status" value="1"/>
</dbReference>
<dbReference type="SUPFAM" id="SSF56281">
    <property type="entry name" value="Metallo-hydrolase/oxidoreductase"/>
    <property type="match status" value="1"/>
</dbReference>
<dbReference type="CDD" id="cd07731">
    <property type="entry name" value="ComA-like_MBL-fold"/>
    <property type="match status" value="1"/>
</dbReference>
<evidence type="ECO:0000256" key="3">
    <source>
        <dbReference type="ARBA" id="ARBA00022692"/>
    </source>
</evidence>
<dbReference type="Pfam" id="PF13567">
    <property type="entry name" value="DUF4131"/>
    <property type="match status" value="1"/>
</dbReference>
<dbReference type="InterPro" id="IPR001279">
    <property type="entry name" value="Metallo-B-lactamas"/>
</dbReference>
<dbReference type="GO" id="GO:0030420">
    <property type="term" value="P:establishment of competence for transformation"/>
    <property type="evidence" value="ECO:0007669"/>
    <property type="project" value="InterPro"/>
</dbReference>
<gene>
    <name evidence="8" type="ORF">SAMN05216203_0749</name>
</gene>
<evidence type="ECO:0000256" key="2">
    <source>
        <dbReference type="ARBA" id="ARBA00022475"/>
    </source>
</evidence>
<dbReference type="Proteomes" id="UP000198644">
    <property type="component" value="Unassembled WGS sequence"/>
</dbReference>
<feature type="domain" description="Metallo-beta-lactamase" evidence="7">
    <location>
        <begin position="528"/>
        <end position="699"/>
    </location>
</feature>
<feature type="transmembrane region" description="Helical" evidence="6">
    <location>
        <begin position="25"/>
        <end position="41"/>
    </location>
</feature>
<comment type="subcellular location">
    <subcellularLocation>
        <location evidence="1">Cell membrane</location>
        <topology evidence="1">Multi-pass membrane protein</topology>
    </subcellularLocation>
</comment>
<dbReference type="RefSeq" id="WP_092008952.1">
    <property type="nucleotide sequence ID" value="NZ_FOYW01000001.1"/>
</dbReference>
<dbReference type="InterPro" id="IPR004797">
    <property type="entry name" value="Competence_ComEC/Rec2"/>
</dbReference>
<dbReference type="Pfam" id="PF00753">
    <property type="entry name" value="Lactamase_B"/>
    <property type="match status" value="1"/>
</dbReference>
<name>A0A1I6H1P0_9GAMM</name>
<dbReference type="OrthoDB" id="9761531at2"/>
<dbReference type="Gene3D" id="3.60.15.10">
    <property type="entry name" value="Ribonuclease Z/Hydroxyacylglutathione hydrolase-like"/>
    <property type="match status" value="1"/>
</dbReference>
<feature type="transmembrane region" description="Helical" evidence="6">
    <location>
        <begin position="240"/>
        <end position="265"/>
    </location>
</feature>
<dbReference type="InterPro" id="IPR052159">
    <property type="entry name" value="Competence_DNA_uptake"/>
</dbReference>
<keyword evidence="9" id="KW-1185">Reference proteome</keyword>
<proteinExistence type="predicted"/>
<dbReference type="InterPro" id="IPR035681">
    <property type="entry name" value="ComA-like_MBL"/>
</dbReference>
<accession>A0A1I6H1P0</accession>
<keyword evidence="4 6" id="KW-1133">Transmembrane helix</keyword>
<sequence length="789" mass="85552">MGAWIAAFSCGVIILYSSLLAPPQALWLALAGIALGLSVRLRCRHRYVAEDWPILACFLVGLAWAALHAQWRLWDQLSPGLEGSRLKVTGYLCDAPSPGAWGSVRFSLCLTGELDAGLPRRLRLSWYGDKATLDLPTPMTAEVILKRPHGAVNPGGFRYETWLFRKGYGATGTVRSVVPADDTPCGLVCRYHRWRQQLVAASGDALAGMNHRGLARSLLLGYRGELGQQHWDVLNATGTIHLVAISGLHLGLVAGLTALVLRWLGARLPSRSGSASRLRYLLWGLTVVVALGYGMLAGFTVPTRRALVMVVIGGWLLLRGKLTNAWQGWLVALGLVLAADPLSPLDQGFWLSFAAVAVLVLVFSRRQGAVRPLRALVLAQLAVFAGLWPVLSLLDQAASPVGLIANLLAIPWLSLVVMPTLLLGGGILLVGPGSVEPWVGLAFDLVLAPLWWLLSLLATVQVSGGRQPFLIALAIAVVLLTVLWWPDRRLRAAAAAMLSAGLLAGFSGLQPANHRQDTPRIWVWDVGQGLSVLVHHRHETLLYDTGPESASGYNAVTEVLVPSLERVGVERLDTLVLSHGDRDHAGGLGHLFRHYSPARVISGEPGRVLADAGLPFSVAPCRGQPPLEIGDVRVRFWQAAPEQARDSNDRSCVVVIDHGGEQVILPGDISRPVERAFLEARHPTREGRVRGLTVFAPHHGSNTSSGKAWVSGLAPDRVIFTAGYRHRYGHPHPDVVQRYHEAGAELFNTATTGALRLDLAEGDIRITPWRDRAPFWIRPAEALDPMRSE</sequence>
<feature type="transmembrane region" description="Helical" evidence="6">
    <location>
        <begin position="325"/>
        <end position="342"/>
    </location>
</feature>
<dbReference type="InterPro" id="IPR025405">
    <property type="entry name" value="DUF4131"/>
</dbReference>
<evidence type="ECO:0000259" key="7">
    <source>
        <dbReference type="SMART" id="SM00849"/>
    </source>
</evidence>
<protein>
    <submittedName>
        <fullName evidence="8">Competence protein ComEC</fullName>
    </submittedName>
</protein>
<evidence type="ECO:0000256" key="1">
    <source>
        <dbReference type="ARBA" id="ARBA00004651"/>
    </source>
</evidence>
<dbReference type="Pfam" id="PF03772">
    <property type="entry name" value="Competence"/>
    <property type="match status" value="1"/>
</dbReference>
<feature type="transmembrane region" description="Helical" evidence="6">
    <location>
        <begin position="492"/>
        <end position="509"/>
    </location>
</feature>
<feature type="transmembrane region" description="Helical" evidence="6">
    <location>
        <begin position="373"/>
        <end position="391"/>
    </location>
</feature>
<dbReference type="SMART" id="SM00849">
    <property type="entry name" value="Lactamase_B"/>
    <property type="match status" value="1"/>
</dbReference>
<feature type="transmembrane region" description="Helical" evidence="6">
    <location>
        <begin position="277"/>
        <end position="296"/>
    </location>
</feature>
<evidence type="ECO:0000256" key="6">
    <source>
        <dbReference type="SAM" id="Phobius"/>
    </source>
</evidence>
<dbReference type="InterPro" id="IPR004477">
    <property type="entry name" value="ComEC_N"/>
</dbReference>
<keyword evidence="2" id="KW-1003">Cell membrane</keyword>
<keyword evidence="5 6" id="KW-0472">Membrane</keyword>
<feature type="transmembrane region" description="Helical" evidence="6">
    <location>
        <begin position="441"/>
        <end position="462"/>
    </location>
</feature>